<dbReference type="AlphaFoldDB" id="A0A6N4QG38"/>
<feature type="coiled-coil region" evidence="1">
    <location>
        <begin position="1"/>
        <end position="31"/>
    </location>
</feature>
<keyword evidence="1" id="KW-0175">Coiled coil</keyword>
<organism evidence="2 3">
    <name type="scientific">Leptospira yasudae</name>
    <dbReference type="NCBI Taxonomy" id="2202201"/>
    <lineage>
        <taxon>Bacteria</taxon>
        <taxon>Pseudomonadati</taxon>
        <taxon>Spirochaetota</taxon>
        <taxon>Spirochaetia</taxon>
        <taxon>Leptospirales</taxon>
        <taxon>Leptospiraceae</taxon>
        <taxon>Leptospira</taxon>
    </lineage>
</organism>
<evidence type="ECO:0000256" key="1">
    <source>
        <dbReference type="SAM" id="Coils"/>
    </source>
</evidence>
<dbReference type="EMBL" id="RQGM01000058">
    <property type="protein sequence ID" value="TGL82146.1"/>
    <property type="molecule type" value="Genomic_DNA"/>
</dbReference>
<accession>A0A6N4QG38</accession>
<dbReference type="Proteomes" id="UP000297613">
    <property type="component" value="Unassembled WGS sequence"/>
</dbReference>
<proteinExistence type="predicted"/>
<reference evidence="2 3" key="1">
    <citation type="journal article" date="2019" name="PLoS Negl. Trop. Dis.">
        <title>Revisiting the worldwide diversity of Leptospira species in the environment.</title>
        <authorList>
            <person name="Vincent A.T."/>
            <person name="Schiettekatte O."/>
            <person name="Bourhy P."/>
            <person name="Veyrier F.J."/>
            <person name="Picardeau M."/>
        </authorList>
    </citation>
    <scope>NUCLEOTIDE SEQUENCE [LARGE SCALE GENOMIC DNA]</scope>
    <source>
        <strain evidence="2 3">201702445</strain>
    </source>
</reference>
<protein>
    <submittedName>
        <fullName evidence="2">Uncharacterized protein</fullName>
    </submittedName>
</protein>
<name>A0A6N4QG38_9LEPT</name>
<comment type="caution">
    <text evidence="2">The sequence shown here is derived from an EMBL/GenBank/DDBJ whole genome shotgun (WGS) entry which is preliminary data.</text>
</comment>
<evidence type="ECO:0000313" key="2">
    <source>
        <dbReference type="EMBL" id="TGL82146.1"/>
    </source>
</evidence>
<gene>
    <name evidence="2" type="ORF">EHQ83_14290</name>
</gene>
<evidence type="ECO:0000313" key="3">
    <source>
        <dbReference type="Proteomes" id="UP000297613"/>
    </source>
</evidence>
<sequence>MNALENEESDRKSLLKQLQKELKTLEDYELEDVKEYIELLKRNSLASFAFVADTIETAYEIREDQIKLRMVK</sequence>
<dbReference type="RefSeq" id="WP_135573147.1">
    <property type="nucleotide sequence ID" value="NZ_RQGK01000050.1"/>
</dbReference>